<evidence type="ECO:0000313" key="2">
    <source>
        <dbReference type="EMBL" id="MCW3785801.1"/>
    </source>
</evidence>
<dbReference type="GO" id="GO:0004556">
    <property type="term" value="F:alpha-amylase activity"/>
    <property type="evidence" value="ECO:0007669"/>
    <property type="project" value="TreeGrafter"/>
</dbReference>
<feature type="domain" description="Glycosyl hydrolase family 13 catalytic" evidence="1">
    <location>
        <begin position="70"/>
        <end position="388"/>
    </location>
</feature>
<dbReference type="SUPFAM" id="SSF51011">
    <property type="entry name" value="Glycosyl hydrolase domain"/>
    <property type="match status" value="1"/>
</dbReference>
<dbReference type="PANTHER" id="PTHR10357:SF205">
    <property type="entry name" value="O-GLYCOSYL HYDROLASE FAMILY 13"/>
    <property type="match status" value="1"/>
</dbReference>
<dbReference type="Pfam" id="PF16657">
    <property type="entry name" value="Malt_amylase_C"/>
    <property type="match status" value="1"/>
</dbReference>
<proteinExistence type="predicted"/>
<protein>
    <submittedName>
        <fullName evidence="2">Alpha-amylase family glycosyl hydrolase</fullName>
    </submittedName>
</protein>
<sequence length="470" mass="52949">MEKRFKYKISKGNLLAVLMFFVLIVPFHACKKDEIVLENNNSNKIIDEGPVQYGTPFADVPEVQDVVLYEVNPLAFSSQQNLDGITARLDDIKSLGVNVVWLMPIYPTGTLNSVGSPYAVKDYKSVNPDYGTLADLRELVDNAHAKGMAVMLDWVANHTSWDNQWIENKSWYTTDESGNITYPETWQDVADLNYNNTSLRKEMIAAMKYWTLEANIDGFRCDYAGGVPNDFWKAAIDTLRKIPNRDILMFAETDKKSVLDAGFDMIFGWNFYGKTKQAISEGTSAFNIINAHTSDYQDLAEGKHIVRWITNHDDNAHDNIPQALFNGERGSVSAFVLSAYMGGVPLIYNGQEVGFDKQLDFFKANTTIIDWNYNNSLLEEYTNIIQLKKTESALRNGAFTSYGNSDIVAFTRTFNDEQVLVIVNIRAEELTYNVPDALQGEGWYNGYTNSAETIGATIALDGYGYKVFVK</sequence>
<dbReference type="InterPro" id="IPR013780">
    <property type="entry name" value="Glyco_hydro_b"/>
</dbReference>
<dbReference type="Pfam" id="PF00128">
    <property type="entry name" value="Alpha-amylase"/>
    <property type="match status" value="1"/>
</dbReference>
<dbReference type="Gene3D" id="2.60.40.1180">
    <property type="entry name" value="Golgi alpha-mannosidase II"/>
    <property type="match status" value="1"/>
</dbReference>
<reference evidence="2" key="1">
    <citation type="submission" date="2022-10" db="EMBL/GenBank/DDBJ databases">
        <authorList>
            <person name="Yu W.X."/>
        </authorList>
    </citation>
    <scope>NUCLEOTIDE SEQUENCE</scope>
    <source>
        <strain evidence="2">AAT</strain>
    </source>
</reference>
<dbReference type="Gene3D" id="3.20.20.80">
    <property type="entry name" value="Glycosidases"/>
    <property type="match status" value="1"/>
</dbReference>
<comment type="caution">
    <text evidence="2">The sequence shown here is derived from an EMBL/GenBank/DDBJ whole genome shotgun (WGS) entry which is preliminary data.</text>
</comment>
<dbReference type="SUPFAM" id="SSF51445">
    <property type="entry name" value="(Trans)glycosidases"/>
    <property type="match status" value="1"/>
</dbReference>
<keyword evidence="2" id="KW-0378">Hydrolase</keyword>
<dbReference type="Proteomes" id="UP001209229">
    <property type="component" value="Unassembled WGS sequence"/>
</dbReference>
<dbReference type="RefSeq" id="WP_301189372.1">
    <property type="nucleotide sequence ID" value="NZ_JAPDPJ010000006.1"/>
</dbReference>
<dbReference type="EMBL" id="JAPDPJ010000006">
    <property type="protein sequence ID" value="MCW3785801.1"/>
    <property type="molecule type" value="Genomic_DNA"/>
</dbReference>
<organism evidence="2 3">
    <name type="scientific">Plebeiibacterium sediminum</name>
    <dbReference type="NCBI Taxonomy" id="2992112"/>
    <lineage>
        <taxon>Bacteria</taxon>
        <taxon>Pseudomonadati</taxon>
        <taxon>Bacteroidota</taxon>
        <taxon>Bacteroidia</taxon>
        <taxon>Marinilabiliales</taxon>
        <taxon>Marinilabiliaceae</taxon>
        <taxon>Plebeiibacterium</taxon>
    </lineage>
</organism>
<evidence type="ECO:0000313" key="3">
    <source>
        <dbReference type="Proteomes" id="UP001209229"/>
    </source>
</evidence>
<name>A0AAE3M1Y7_9BACT</name>
<gene>
    <name evidence="2" type="ORF">OM075_04945</name>
</gene>
<dbReference type="AlphaFoldDB" id="A0AAE3M1Y7"/>
<dbReference type="InterPro" id="IPR017853">
    <property type="entry name" value="GH"/>
</dbReference>
<dbReference type="PANTHER" id="PTHR10357">
    <property type="entry name" value="ALPHA-AMYLASE FAMILY MEMBER"/>
    <property type="match status" value="1"/>
</dbReference>
<dbReference type="InterPro" id="IPR032091">
    <property type="entry name" value="Malt_amylase-like_C"/>
</dbReference>
<dbReference type="InterPro" id="IPR006047">
    <property type="entry name" value="GH13_cat_dom"/>
</dbReference>
<keyword evidence="3" id="KW-1185">Reference proteome</keyword>
<dbReference type="CDD" id="cd11313">
    <property type="entry name" value="AmyAc_arch_bac_AmyA"/>
    <property type="match status" value="1"/>
</dbReference>
<accession>A0AAE3M1Y7</accession>
<dbReference type="SMART" id="SM00642">
    <property type="entry name" value="Aamy"/>
    <property type="match status" value="1"/>
</dbReference>
<dbReference type="GO" id="GO:0009313">
    <property type="term" value="P:oligosaccharide catabolic process"/>
    <property type="evidence" value="ECO:0007669"/>
    <property type="project" value="TreeGrafter"/>
</dbReference>
<evidence type="ECO:0000259" key="1">
    <source>
        <dbReference type="SMART" id="SM00642"/>
    </source>
</evidence>